<dbReference type="InterPro" id="IPR001509">
    <property type="entry name" value="Epimerase_deHydtase"/>
</dbReference>
<protein>
    <submittedName>
        <fullName evidence="2">SDR family oxidoreductase</fullName>
    </submittedName>
</protein>
<dbReference type="InterPro" id="IPR036291">
    <property type="entry name" value="NAD(P)-bd_dom_sf"/>
</dbReference>
<dbReference type="GO" id="GO:0005737">
    <property type="term" value="C:cytoplasm"/>
    <property type="evidence" value="ECO:0007669"/>
    <property type="project" value="TreeGrafter"/>
</dbReference>
<dbReference type="Proteomes" id="UP000620139">
    <property type="component" value="Unassembled WGS sequence"/>
</dbReference>
<feature type="domain" description="NAD-dependent epimerase/dehydratase" evidence="1">
    <location>
        <begin position="3"/>
        <end position="211"/>
    </location>
</feature>
<dbReference type="EMBL" id="JAEDAL010000007">
    <property type="protein sequence ID" value="MBH9553788.1"/>
    <property type="molecule type" value="Genomic_DNA"/>
</dbReference>
<dbReference type="Gene3D" id="3.40.50.720">
    <property type="entry name" value="NAD(P)-binding Rossmann-like Domain"/>
    <property type="match status" value="1"/>
</dbReference>
<evidence type="ECO:0000313" key="2">
    <source>
        <dbReference type="EMBL" id="MBH9553788.1"/>
    </source>
</evidence>
<evidence type="ECO:0000313" key="3">
    <source>
        <dbReference type="Proteomes" id="UP000620139"/>
    </source>
</evidence>
<organism evidence="2 3">
    <name type="scientific">Inhella gelatinilytica</name>
    <dbReference type="NCBI Taxonomy" id="2795030"/>
    <lineage>
        <taxon>Bacteria</taxon>
        <taxon>Pseudomonadati</taxon>
        <taxon>Pseudomonadota</taxon>
        <taxon>Betaproteobacteria</taxon>
        <taxon>Burkholderiales</taxon>
        <taxon>Sphaerotilaceae</taxon>
        <taxon>Inhella</taxon>
    </lineage>
</organism>
<dbReference type="GO" id="GO:0004029">
    <property type="term" value="F:aldehyde dehydrogenase (NAD+) activity"/>
    <property type="evidence" value="ECO:0007669"/>
    <property type="project" value="TreeGrafter"/>
</dbReference>
<sequence>MRVLIVGCGDVGQRLLHRIPSAVSVLALARRVESLAHCRRVGFRVHAGDLDDPRTLRRLAGWAEAVVHLAPPPPNGVRDTRTRNLIAALSVCQAPRAMVYVSTTGVYGDRAGAWTSESTPCSPQTDRARRRVDAETQLRAWARRRGVRLSILRAPGIYAADRDGHPRERVLSGKPLLRPEDDVYTNHIHADDLARACWRALWVAQPLRVFNVVDDSDRRMGEHFDLVADQFALPRPPRVGRDELAQSLSPMALSFLQESRRIGNERLKRELRFTLKFPLPEMGW</sequence>
<proteinExistence type="predicted"/>
<accession>A0A931NBP2</accession>
<dbReference type="CDD" id="cd05266">
    <property type="entry name" value="SDR_a4"/>
    <property type="match status" value="1"/>
</dbReference>
<comment type="caution">
    <text evidence="2">The sequence shown here is derived from an EMBL/GenBank/DDBJ whole genome shotgun (WGS) entry which is preliminary data.</text>
</comment>
<dbReference type="PANTHER" id="PTHR48079:SF6">
    <property type="entry name" value="NAD(P)-BINDING DOMAIN-CONTAINING PROTEIN-RELATED"/>
    <property type="match status" value="1"/>
</dbReference>
<evidence type="ECO:0000259" key="1">
    <source>
        <dbReference type="Pfam" id="PF01370"/>
    </source>
</evidence>
<reference evidence="2" key="1">
    <citation type="submission" date="2020-12" db="EMBL/GenBank/DDBJ databases">
        <title>The genome sequence of Inhella sp. 4Y17.</title>
        <authorList>
            <person name="Liu Y."/>
        </authorList>
    </citation>
    <scope>NUCLEOTIDE SEQUENCE</scope>
    <source>
        <strain evidence="2">4Y10</strain>
    </source>
</reference>
<dbReference type="RefSeq" id="WP_198101409.1">
    <property type="nucleotide sequence ID" value="NZ_JAEDAL010000007.1"/>
</dbReference>
<dbReference type="PANTHER" id="PTHR48079">
    <property type="entry name" value="PROTEIN YEEZ"/>
    <property type="match status" value="1"/>
</dbReference>
<dbReference type="Pfam" id="PF01370">
    <property type="entry name" value="Epimerase"/>
    <property type="match status" value="1"/>
</dbReference>
<dbReference type="AlphaFoldDB" id="A0A931NBP2"/>
<gene>
    <name evidence="2" type="ORF">I7X43_13130</name>
</gene>
<name>A0A931NBP2_9BURK</name>
<dbReference type="SUPFAM" id="SSF51735">
    <property type="entry name" value="NAD(P)-binding Rossmann-fold domains"/>
    <property type="match status" value="1"/>
</dbReference>
<dbReference type="InterPro" id="IPR051783">
    <property type="entry name" value="NAD(P)-dependent_oxidoreduct"/>
</dbReference>
<keyword evidence="3" id="KW-1185">Reference proteome</keyword>